<organism evidence="5 6">
    <name type="scientific">Acidovorax benzenivorans</name>
    <dbReference type="NCBI Taxonomy" id="2987520"/>
    <lineage>
        <taxon>Bacteria</taxon>
        <taxon>Pseudomonadati</taxon>
        <taxon>Pseudomonadota</taxon>
        <taxon>Betaproteobacteria</taxon>
        <taxon>Burkholderiales</taxon>
        <taxon>Comamonadaceae</taxon>
        <taxon>Acidovorax</taxon>
    </lineage>
</organism>
<keyword evidence="1" id="KW-0805">Transcription regulation</keyword>
<dbReference type="EMBL" id="JAPCKI010000024">
    <property type="protein sequence ID" value="MDD2180546.1"/>
    <property type="molecule type" value="Genomic_DNA"/>
</dbReference>
<dbReference type="Pfam" id="PF01037">
    <property type="entry name" value="AsnC_trans_reg"/>
    <property type="match status" value="1"/>
</dbReference>
<dbReference type="Proteomes" id="UP001148932">
    <property type="component" value="Unassembled WGS sequence"/>
</dbReference>
<dbReference type="PANTHER" id="PTHR30154">
    <property type="entry name" value="LEUCINE-RESPONSIVE REGULATORY PROTEIN"/>
    <property type="match status" value="1"/>
</dbReference>
<dbReference type="InterPro" id="IPR019885">
    <property type="entry name" value="Tscrpt_reg_HTH_AsnC-type_CS"/>
</dbReference>
<dbReference type="InterPro" id="IPR036388">
    <property type="entry name" value="WH-like_DNA-bd_sf"/>
</dbReference>
<gene>
    <name evidence="5" type="ORF">OIN59_24185</name>
</gene>
<dbReference type="RefSeq" id="WP_274114603.1">
    <property type="nucleotide sequence ID" value="NZ_JAPCKI010000024.1"/>
</dbReference>
<dbReference type="InterPro" id="IPR036390">
    <property type="entry name" value="WH_DNA-bd_sf"/>
</dbReference>
<keyword evidence="3" id="KW-0804">Transcription</keyword>
<dbReference type="Gene3D" id="3.30.70.920">
    <property type="match status" value="1"/>
</dbReference>
<dbReference type="PROSITE" id="PS00519">
    <property type="entry name" value="HTH_ASNC_1"/>
    <property type="match status" value="1"/>
</dbReference>
<dbReference type="SUPFAM" id="SSF54909">
    <property type="entry name" value="Dimeric alpha+beta barrel"/>
    <property type="match status" value="1"/>
</dbReference>
<dbReference type="InterPro" id="IPR000485">
    <property type="entry name" value="AsnC-type_HTH_dom"/>
</dbReference>
<dbReference type="Gene3D" id="1.10.10.10">
    <property type="entry name" value="Winged helix-like DNA-binding domain superfamily/Winged helix DNA-binding domain"/>
    <property type="match status" value="1"/>
</dbReference>
<keyword evidence="6" id="KW-1185">Reference proteome</keyword>
<accession>A0ABT5S538</accession>
<proteinExistence type="predicted"/>
<evidence type="ECO:0000259" key="4">
    <source>
        <dbReference type="PROSITE" id="PS50956"/>
    </source>
</evidence>
<dbReference type="CDD" id="cd00090">
    <property type="entry name" value="HTH_ARSR"/>
    <property type="match status" value="1"/>
</dbReference>
<dbReference type="SMART" id="SM00344">
    <property type="entry name" value="HTH_ASNC"/>
    <property type="match status" value="1"/>
</dbReference>
<feature type="domain" description="HTH asnC-type" evidence="4">
    <location>
        <begin position="3"/>
        <end position="65"/>
    </location>
</feature>
<dbReference type="InterPro" id="IPR019888">
    <property type="entry name" value="Tscrpt_reg_AsnC-like"/>
</dbReference>
<evidence type="ECO:0000313" key="6">
    <source>
        <dbReference type="Proteomes" id="UP001148932"/>
    </source>
</evidence>
<evidence type="ECO:0000313" key="5">
    <source>
        <dbReference type="EMBL" id="MDD2180546.1"/>
    </source>
</evidence>
<sequence length="152" mass="17186">MELDRLDIRILRELAADGRLSWRDLAERIGLSLTPTMRRVKRLEEDGYIKGYVAELDEARLAGSMSVFVSVTLEKQSDKAIARFESEIALAPEVMSCFLMTGDSDYNLRVVVRDLDAYHQFLRRSLTLIPGVAHIKSSFALKTVLMRSAPPL</sequence>
<name>A0ABT5S538_9BURK</name>
<evidence type="ECO:0000256" key="1">
    <source>
        <dbReference type="ARBA" id="ARBA00023015"/>
    </source>
</evidence>
<dbReference type="PANTHER" id="PTHR30154:SF34">
    <property type="entry name" value="TRANSCRIPTIONAL REGULATOR AZLB"/>
    <property type="match status" value="1"/>
</dbReference>
<dbReference type="InterPro" id="IPR011008">
    <property type="entry name" value="Dimeric_a/b-barrel"/>
</dbReference>
<comment type="caution">
    <text evidence="5">The sequence shown here is derived from an EMBL/GenBank/DDBJ whole genome shotgun (WGS) entry which is preliminary data.</text>
</comment>
<dbReference type="SUPFAM" id="SSF46785">
    <property type="entry name" value="Winged helix' DNA-binding domain"/>
    <property type="match status" value="1"/>
</dbReference>
<dbReference type="InterPro" id="IPR019887">
    <property type="entry name" value="Tscrpt_reg_AsnC/Lrp_C"/>
</dbReference>
<reference evidence="5" key="1">
    <citation type="submission" date="2022-10" db="EMBL/GenBank/DDBJ databases">
        <title>Description of microaerobic benzene degrading bacteria.</title>
        <authorList>
            <person name="Bedics A."/>
            <person name="Tancsics A."/>
            <person name="Banerjee S."/>
        </authorList>
    </citation>
    <scope>NUCLEOTIDE SEQUENCE</scope>
    <source>
        <strain evidence="5">D2M1</strain>
    </source>
</reference>
<evidence type="ECO:0000256" key="3">
    <source>
        <dbReference type="ARBA" id="ARBA00023163"/>
    </source>
</evidence>
<dbReference type="InterPro" id="IPR011991">
    <property type="entry name" value="ArsR-like_HTH"/>
</dbReference>
<protein>
    <submittedName>
        <fullName evidence="5">Lrp/AsnC family transcriptional regulator</fullName>
    </submittedName>
</protein>
<dbReference type="PRINTS" id="PR00033">
    <property type="entry name" value="HTHASNC"/>
</dbReference>
<dbReference type="Pfam" id="PF13412">
    <property type="entry name" value="HTH_24"/>
    <property type="match status" value="1"/>
</dbReference>
<evidence type="ECO:0000256" key="2">
    <source>
        <dbReference type="ARBA" id="ARBA00023125"/>
    </source>
</evidence>
<dbReference type="PROSITE" id="PS50956">
    <property type="entry name" value="HTH_ASNC_2"/>
    <property type="match status" value="1"/>
</dbReference>
<keyword evidence="2" id="KW-0238">DNA-binding</keyword>